<name>A0AB74EZY0_9FIRM</name>
<gene>
    <name evidence="3" type="ORF">SAMN04515649_10771</name>
</gene>
<dbReference type="InterPro" id="IPR032675">
    <property type="entry name" value="LRR_dom_sf"/>
</dbReference>
<feature type="domain" description="BIG2" evidence="2">
    <location>
        <begin position="871"/>
        <end position="948"/>
    </location>
</feature>
<dbReference type="Gene3D" id="2.160.20.110">
    <property type="match status" value="1"/>
</dbReference>
<dbReference type="EMBL" id="FRBP01000007">
    <property type="protein sequence ID" value="SHL71904.1"/>
    <property type="molecule type" value="Genomic_DNA"/>
</dbReference>
<protein>
    <submittedName>
        <fullName evidence="3">Repeat domain (List_Bact_rpt)</fullName>
    </submittedName>
</protein>
<comment type="caution">
    <text evidence="3">The sequence shown here is derived from an EMBL/GenBank/DDBJ whole genome shotgun (WGS) entry which is preliminary data.</text>
</comment>
<feature type="domain" description="BIG2" evidence="2">
    <location>
        <begin position="469"/>
        <end position="546"/>
    </location>
</feature>
<dbReference type="Gene3D" id="2.60.40.2700">
    <property type="match status" value="1"/>
</dbReference>
<dbReference type="InterPro" id="IPR053139">
    <property type="entry name" value="Surface_bspA-like"/>
</dbReference>
<dbReference type="Pfam" id="PF13306">
    <property type="entry name" value="LRR_5"/>
    <property type="match status" value="1"/>
</dbReference>
<dbReference type="InterPro" id="IPR041248">
    <property type="entry name" value="YDG"/>
</dbReference>
<dbReference type="SUPFAM" id="SSF49373">
    <property type="entry name" value="Invasin/intimin cell-adhesion fragments"/>
    <property type="match status" value="4"/>
</dbReference>
<dbReference type="GeneID" id="68365344"/>
<accession>A0AB74EZY0</accession>
<dbReference type="PANTHER" id="PTHR45661">
    <property type="entry name" value="SURFACE ANTIGEN"/>
    <property type="match status" value="1"/>
</dbReference>
<feature type="compositionally biased region" description="Low complexity" evidence="1">
    <location>
        <begin position="301"/>
        <end position="341"/>
    </location>
</feature>
<dbReference type="InterPro" id="IPR008964">
    <property type="entry name" value="Invasin/intimin_cell_adhesion"/>
</dbReference>
<dbReference type="SMART" id="SM00635">
    <property type="entry name" value="BID_2"/>
    <property type="match status" value="4"/>
</dbReference>
<dbReference type="Proteomes" id="UP000184012">
    <property type="component" value="Unassembled WGS sequence"/>
</dbReference>
<dbReference type="Gene3D" id="2.60.40.1080">
    <property type="match status" value="4"/>
</dbReference>
<feature type="domain" description="BIG2" evidence="2">
    <location>
        <begin position="957"/>
        <end position="1042"/>
    </location>
</feature>
<proteinExistence type="predicted"/>
<evidence type="ECO:0000313" key="3">
    <source>
        <dbReference type="EMBL" id="SHL71904.1"/>
    </source>
</evidence>
<dbReference type="InterPro" id="IPR013378">
    <property type="entry name" value="InlB-like_B-rpt"/>
</dbReference>
<sequence length="2036" mass="212404">MKKKNIAIVLLAVITILLLVFGCGKKSSPQAEAKVFDTAGTYSDQATYGDVQIKSDGVTLENATITGTLTVDKAVGEGTVIIRNSRISKDTDINGGGANSVHFEKTALHKVSLNKKDVRLTLDKESEAAELNVIQPAKLELSGKVTTLSIAKNGEGSTVTIAKDAKVETVKLDGKAEMTVDSPLKTLVIGENAQESRLVINGRVDKLDVNAKAEINLNAGAEVGKLIVTDKAKDSTVNIAKDAKVSTLATETPLSLNGEGSVENVITNKEENIQGSIKPAGIRVSANPIAKSPNGNDVNSKTDAAKNTDTNTSTTANNSSTGSTSPENNNTSSNTGNTGSGQDNPPAPQPAPGPAPQPAPDPTPTPTPPPTPTPTPSVVHVTGVTLDQSQLIMTVGDSTVLTARVAPDNATDKTIAWYAEDSKIAAVDGNGKITALAEGQTRITVVTRDGDHKAFCDITIHKKAPTDIPVESIAIQKTADSIEVGNTLRLTASVKPDNATNKNVKWHSAAESVASVDEAGVVTAKAPGDAVITATPENPASPSVTTAITLRVTAPFKAVVMSGSGKAVMVGDVLTFTSVDPENGLSDALFSWKADGQEVGNGSAYTVSEGDIGKALTLTVTGKENSHYTGSVTSEATKAVTANKTALTAALNAEIGEDHQNPTYKLKKDDYKAVTWNTYTDAVNAAIGVEADPLATTGQVSAAINNIGTAKAQLIFAGIDKLEELKKTADAKQESDYTAASWQAFQSAYGAAKALPETTQAEIVAKTETISKAMDELVLKTPVTAVRLSIEKNQAVVGHQVTATTDPEDATVNYLWQRGNGTAFEPIPDADSAVYTLRSDDIGKVLQLTVTGTGDYQGSSSASISKILDNKVTDVTLDQATLDMKAGDSKVLTATVTPEYAADKTVTWSSSDAAVAAVDADGKVTAVAAGQATVTVTTTDGGKTAACAVTVTNPVISVESVTLAPVSAELYTVEGHKTLELTATVTPENATNKALAWSSSDSAVATVAAVENSTKATVTALTAGTADITATTADGSKTAKCTITVKEPIQLTVSGTTVKSKVYDGNPDAEVENAGSLTNKEAEHDVTLAATAKFNDKKAADNKPVTAQYTLTGTDAWRYLAPKDNTDLSASITKKEIRITNIKAADRAYNGYTAVALAGGDLSDIVDGDDIHLDTSAVTAQMADANAKENKPVVVTGYTLAGADAENYSLTQPVGITVNITKAEQTAPTFTVTKTSNSITVTPTAASNKLLYALYQSGTSVKDWSMTPSFTGLAASTEYTVKVKLSGDDNHNESPEATASVTTDAADIKPAPVITIEKPSVTVSGTAQSQNSTLVGIKNTMEYVKSDTEPAADATWTPCQNQNMSVEPGIYYVRYKKTASDAASAAIRLEVKKVYRVTFAHGDHGSCHPSVAVFYEGELPSSTISPNSGYLVNPENNGWDRPITAAAGESADIKYTAQYIETKAMVMAFDSKSQTYTIKNTGTATIGEDFTVPATYNDSINGEHPVTAIGDKAFTSNNCKDLKTLTIPESITNIGDYAFDGRLALEKVTIKGNPNIGNYAFSGCTALKEIHITSNEAPGTTGTEILYNIPGQVRIFVPQEKVADYKNSWVSYADQIYETGTAFFTLSYDANGGTGSVPASAEYAQGTEVNVKFDPLPSTEGKTFLGWAANKNAESPDYTATGTTNSIRVEKATTLYAIYGDVVTPPTENNPWDGKRDISWYVGHEEGTSYSITTPQQLAGLALLVNGGGQDDYGKSSGGAVDFSGKTITITADKLDLNNVNWVPIGKDDVHPFKGSFDGGFKSITSLSINSENEIVGLFGVIDSANLQNVELSDGTVTTTHEGGIAGGMVGFATDSKIEKCHNDAAVSSQISAGGIIGGGQAEVTECCNTGKIEAKAELYSMAGGIIGTGTGITVSNSYNTGEVNAPSGSGIVGMASSTSELKSFVQNCHNVGSINSGQGFGITATLDNNGKIQTSYSLEGSAATIATIGADDKSKMLTAEEMKTPNNFTGWSFDESNSIWKMGNAYPILAWQTNE</sequence>
<dbReference type="Gene3D" id="1.20.1270.90">
    <property type="entry name" value="AF1782-like"/>
    <property type="match status" value="2"/>
</dbReference>
<dbReference type="PANTHER" id="PTHR45661:SF3">
    <property type="entry name" value="IG-LIKE DOMAIN-CONTAINING PROTEIN"/>
    <property type="match status" value="1"/>
</dbReference>
<dbReference type="SUPFAM" id="SSF52058">
    <property type="entry name" value="L domain-like"/>
    <property type="match status" value="1"/>
</dbReference>
<dbReference type="Pfam" id="PF02368">
    <property type="entry name" value="Big_2"/>
    <property type="match status" value="4"/>
</dbReference>
<dbReference type="InterPro" id="IPR003343">
    <property type="entry name" value="Big_2"/>
</dbReference>
<dbReference type="InterPro" id="IPR026906">
    <property type="entry name" value="LRR_5"/>
</dbReference>
<feature type="region of interest" description="Disordered" evidence="1">
    <location>
        <begin position="286"/>
        <end position="379"/>
    </location>
</feature>
<dbReference type="PROSITE" id="PS51257">
    <property type="entry name" value="PROKAR_LIPOPROTEIN"/>
    <property type="match status" value="1"/>
</dbReference>
<dbReference type="RefSeq" id="WP_013378452.1">
    <property type="nucleotide sequence ID" value="NC_014624.2"/>
</dbReference>
<dbReference type="Pfam" id="PF18657">
    <property type="entry name" value="YDG"/>
    <property type="match status" value="2"/>
</dbReference>
<feature type="compositionally biased region" description="Pro residues" evidence="1">
    <location>
        <begin position="345"/>
        <end position="375"/>
    </location>
</feature>
<dbReference type="Pfam" id="PF09479">
    <property type="entry name" value="Flg_new"/>
    <property type="match status" value="1"/>
</dbReference>
<dbReference type="Gene3D" id="3.80.10.10">
    <property type="entry name" value="Ribonuclease Inhibitor"/>
    <property type="match status" value="1"/>
</dbReference>
<evidence type="ECO:0000256" key="1">
    <source>
        <dbReference type="SAM" id="MobiDB-lite"/>
    </source>
</evidence>
<evidence type="ECO:0000313" key="4">
    <source>
        <dbReference type="Proteomes" id="UP000184012"/>
    </source>
</evidence>
<evidence type="ECO:0000259" key="2">
    <source>
        <dbReference type="SMART" id="SM00635"/>
    </source>
</evidence>
<organism evidence="3 4">
    <name type="scientific">Eubacterium callanderi</name>
    <dbReference type="NCBI Taxonomy" id="53442"/>
    <lineage>
        <taxon>Bacteria</taxon>
        <taxon>Bacillati</taxon>
        <taxon>Bacillota</taxon>
        <taxon>Clostridia</taxon>
        <taxon>Eubacteriales</taxon>
        <taxon>Eubacteriaceae</taxon>
        <taxon>Eubacterium</taxon>
    </lineage>
</organism>
<reference evidence="3 4" key="1">
    <citation type="submission" date="2016-11" db="EMBL/GenBank/DDBJ databases">
        <authorList>
            <person name="Varghese N."/>
            <person name="Submissions S."/>
        </authorList>
    </citation>
    <scope>NUCLEOTIDE SEQUENCE [LARGE SCALE GENOMIC DNA]</scope>
    <source>
        <strain evidence="3 4">FD</strain>
    </source>
</reference>
<feature type="domain" description="BIG2" evidence="2">
    <location>
        <begin position="380"/>
        <end position="457"/>
    </location>
</feature>